<dbReference type="Proteomes" id="UP000784128">
    <property type="component" value="Unassembled WGS sequence"/>
</dbReference>
<dbReference type="Gene3D" id="3.40.50.2000">
    <property type="entry name" value="Glycogen Phosphorylase B"/>
    <property type="match status" value="2"/>
</dbReference>
<dbReference type="EMBL" id="JAHDYS010000010">
    <property type="protein sequence ID" value="MBT1072499.1"/>
    <property type="molecule type" value="Genomic_DNA"/>
</dbReference>
<dbReference type="InterPro" id="IPR003331">
    <property type="entry name" value="UDP_GlcNAc_Epimerase_2_dom"/>
</dbReference>
<reference evidence="3 4" key="1">
    <citation type="submission" date="2021-05" db="EMBL/GenBank/DDBJ databases">
        <title>The draft genome of Geobacter chapellei DSM 13688.</title>
        <authorList>
            <person name="Xu Z."/>
            <person name="Masuda Y."/>
            <person name="Itoh H."/>
            <person name="Senoo K."/>
        </authorList>
    </citation>
    <scope>NUCLEOTIDE SEQUENCE [LARGE SCALE GENOMIC DNA]</scope>
    <source>
        <strain evidence="3 4">DSM 13688</strain>
    </source>
</reference>
<organism evidence="3 4">
    <name type="scientific">Pelotalea chapellei</name>
    <dbReference type="NCBI Taxonomy" id="44671"/>
    <lineage>
        <taxon>Bacteria</taxon>
        <taxon>Pseudomonadati</taxon>
        <taxon>Thermodesulfobacteriota</taxon>
        <taxon>Desulfuromonadia</taxon>
        <taxon>Geobacterales</taxon>
        <taxon>Geobacteraceae</taxon>
        <taxon>Pelotalea</taxon>
    </lineage>
</organism>
<name>A0ABS5UA02_9BACT</name>
<evidence type="ECO:0000313" key="3">
    <source>
        <dbReference type="EMBL" id="MBT1072499.1"/>
    </source>
</evidence>
<dbReference type="EC" id="5.1.3.14" evidence="3"/>
<dbReference type="RefSeq" id="WP_214299547.1">
    <property type="nucleotide sequence ID" value="NZ_JAHDYS010000010.1"/>
</dbReference>
<keyword evidence="1 3" id="KW-0413">Isomerase</keyword>
<dbReference type="CDD" id="cd03786">
    <property type="entry name" value="GTB_UDP-GlcNAc_2-Epimerase"/>
    <property type="match status" value="1"/>
</dbReference>
<dbReference type="PANTHER" id="PTHR43174">
    <property type="entry name" value="UDP-N-ACETYLGLUCOSAMINE 2-EPIMERASE"/>
    <property type="match status" value="1"/>
</dbReference>
<gene>
    <name evidence="3" type="primary">wecB</name>
    <name evidence="3" type="ORF">KJB30_11930</name>
</gene>
<dbReference type="NCBIfam" id="TIGR00236">
    <property type="entry name" value="wecB"/>
    <property type="match status" value="1"/>
</dbReference>
<evidence type="ECO:0000313" key="4">
    <source>
        <dbReference type="Proteomes" id="UP000784128"/>
    </source>
</evidence>
<feature type="domain" description="UDP-N-acetylglucosamine 2-epimerase" evidence="2">
    <location>
        <begin position="29"/>
        <end position="363"/>
    </location>
</feature>
<dbReference type="PANTHER" id="PTHR43174:SF1">
    <property type="entry name" value="UDP-N-ACETYLGLUCOSAMINE 2-EPIMERASE"/>
    <property type="match status" value="1"/>
</dbReference>
<keyword evidence="4" id="KW-1185">Reference proteome</keyword>
<dbReference type="GO" id="GO:0008761">
    <property type="term" value="F:UDP-N-acetylglucosamine 2-epimerase activity"/>
    <property type="evidence" value="ECO:0007669"/>
    <property type="project" value="UniProtKB-EC"/>
</dbReference>
<dbReference type="Pfam" id="PF02350">
    <property type="entry name" value="Epimerase_2"/>
    <property type="match status" value="1"/>
</dbReference>
<accession>A0ABS5UA02</accession>
<evidence type="ECO:0000256" key="1">
    <source>
        <dbReference type="RuleBase" id="RU003513"/>
    </source>
</evidence>
<dbReference type="InterPro" id="IPR029767">
    <property type="entry name" value="WecB-like"/>
</dbReference>
<proteinExistence type="inferred from homology"/>
<evidence type="ECO:0000259" key="2">
    <source>
        <dbReference type="Pfam" id="PF02350"/>
    </source>
</evidence>
<dbReference type="SUPFAM" id="SSF53756">
    <property type="entry name" value="UDP-Glycosyltransferase/glycogen phosphorylase"/>
    <property type="match status" value="1"/>
</dbReference>
<comment type="similarity">
    <text evidence="1">Belongs to the UDP-N-acetylglucosamine 2-epimerase family.</text>
</comment>
<protein>
    <submittedName>
        <fullName evidence="3">UDP-N-acetylglucosamine 2-epimerase (Non-hydrolyzing)</fullName>
        <ecNumber evidence="3">5.1.3.14</ecNumber>
    </submittedName>
</protein>
<sequence length="370" mass="40645">MKIINVVGARPNFMKMAPIIAAMARHPHHIRPLLLHTGQHSDEQMSGRFFAQLGMPHPSFNLEVGNGTQTEQFARIMLAFEKVCRRECPELVLVAGDVTSTLACALAARQVGITVGHVEAGLRSFDVSMPEELNRRCTDHLSDFLFTTEASAGENLLREGITAEKIHFVGNTMIDTLLRQRQQAAGLSLIHEWGLAPGEYGLLTLHRPANVDSPEALEALLVVLEKVACRLPLLFPVHPRTMKAISRLGLSGRFSSSTRLSGIRPIAPQGYHEFLHLMMHARLVLTDSGGIQEETTLLGIPCLTLRDNTERPVTCTVGTNVLVGSRGESLQEEAEAILAGRCSPKGIPEKWDGRAAERIVDVLLARLYPR</sequence>
<comment type="caution">
    <text evidence="3">The sequence shown here is derived from an EMBL/GenBank/DDBJ whole genome shotgun (WGS) entry which is preliminary data.</text>
</comment>